<dbReference type="OrthoDB" id="2303713at2759"/>
<protein>
    <submittedName>
        <fullName evidence="1">Uncharacterized protein</fullName>
    </submittedName>
</protein>
<dbReference type="EMBL" id="LLXI01003989">
    <property type="protein sequence ID" value="PKY60129.1"/>
    <property type="molecule type" value="Genomic_DNA"/>
</dbReference>
<dbReference type="Proteomes" id="UP000234323">
    <property type="component" value="Unassembled WGS sequence"/>
</dbReference>
<gene>
    <name evidence="1" type="ORF">RhiirA4_483473</name>
</gene>
<dbReference type="AlphaFoldDB" id="A0A2I1HMQ3"/>
<dbReference type="VEuPathDB" id="FungiDB:RhiirFUN_011251"/>
<evidence type="ECO:0000313" key="2">
    <source>
        <dbReference type="Proteomes" id="UP000234323"/>
    </source>
</evidence>
<sequence length="99" mass="11248">MLASEEFKPAPRNEFEKLLKDVQFGQNIILLSLGQEPKHYGEGYQGRSFLIMDQMIEIWNMLASDSNRLIKRVSSGPMGVGKSYLALFLAAKTYAEGWF</sequence>
<organism evidence="1 2">
    <name type="scientific">Rhizophagus irregularis</name>
    <dbReference type="NCBI Taxonomy" id="588596"/>
    <lineage>
        <taxon>Eukaryota</taxon>
        <taxon>Fungi</taxon>
        <taxon>Fungi incertae sedis</taxon>
        <taxon>Mucoromycota</taxon>
        <taxon>Glomeromycotina</taxon>
        <taxon>Glomeromycetes</taxon>
        <taxon>Glomerales</taxon>
        <taxon>Glomeraceae</taxon>
        <taxon>Rhizophagus</taxon>
    </lineage>
</organism>
<proteinExistence type="predicted"/>
<keyword evidence="2" id="KW-1185">Reference proteome</keyword>
<dbReference type="VEuPathDB" id="FungiDB:RhiirA1_395209"/>
<evidence type="ECO:0000313" key="1">
    <source>
        <dbReference type="EMBL" id="PKY60129.1"/>
    </source>
</evidence>
<reference evidence="1 2" key="1">
    <citation type="submission" date="2015-10" db="EMBL/GenBank/DDBJ databases">
        <title>Genome analyses suggest a sexual origin of heterokaryosis in a supposedly ancient asexual fungus.</title>
        <authorList>
            <person name="Ropars J."/>
            <person name="Sedzielewska K."/>
            <person name="Noel J."/>
            <person name="Charron P."/>
            <person name="Farinelli L."/>
            <person name="Marton T."/>
            <person name="Kruger M."/>
            <person name="Pelin A."/>
            <person name="Brachmann A."/>
            <person name="Corradi N."/>
        </authorList>
    </citation>
    <scope>NUCLEOTIDE SEQUENCE [LARGE SCALE GENOMIC DNA]</scope>
    <source>
        <strain evidence="1 2">A4</strain>
    </source>
</reference>
<name>A0A2I1HMQ3_9GLOM</name>
<accession>A0A2I1HMQ3</accession>
<dbReference type="VEuPathDB" id="FungiDB:FUN_015441"/>
<comment type="caution">
    <text evidence="1">The sequence shown here is derived from an EMBL/GenBank/DDBJ whole genome shotgun (WGS) entry which is preliminary data.</text>
</comment>